<evidence type="ECO:0000313" key="9">
    <source>
        <dbReference type="EMBL" id="KAH9290102.1"/>
    </source>
</evidence>
<name>A0AA38BWS4_TAXCH</name>
<dbReference type="AlphaFoldDB" id="A0AA38BWS4"/>
<feature type="transmembrane region" description="Helical" evidence="7">
    <location>
        <begin position="243"/>
        <end position="274"/>
    </location>
</feature>
<sequence>MGSCILIQNCHSAHSWHRSFQANSEINLLHPYEKKHPNPTQFFCSKYSTQRKSLMHSTVRKTLTIQCKRNNSEMPSSPSVAKNQDPLTRSSSDMDCTGSELDVESVIPTIDDNSEEGEKLLSSSSSFEISNKQEFAGMVNVVLDTLLLISPFFFWGTAMVAMKEVLPKTGPLFVAAVRLIPAGLLLISFAQYNGKKQPSGFMSWLSLALFGLVDAACFQGFLAEGLKRTSAGLGSVIIDSQPLTVAVLAAILFGESIGTVGAAGLVLGVIGLLLLEVPTLNGTDISETVVSQSAVFQQNFTSLLGSGEWWMLLAAQSMAIGTVMVRWVCKYSDPVMATGWEYHQLSLFLPKVEESSGTSSTTMEDLIMMDEEYPWLQGPTWEILGGSKALPLEFLLGIALVVEKKLVIRVCPCGLIHLKMKCSLVSNSPPLVGCKDNISGTIGDYDDQFQRVTGESILSSGHGTSDIGDNEGDE</sequence>
<organism evidence="9 10">
    <name type="scientific">Taxus chinensis</name>
    <name type="common">Chinese yew</name>
    <name type="synonym">Taxus wallichiana var. chinensis</name>
    <dbReference type="NCBI Taxonomy" id="29808"/>
    <lineage>
        <taxon>Eukaryota</taxon>
        <taxon>Viridiplantae</taxon>
        <taxon>Streptophyta</taxon>
        <taxon>Embryophyta</taxon>
        <taxon>Tracheophyta</taxon>
        <taxon>Spermatophyta</taxon>
        <taxon>Pinopsida</taxon>
        <taxon>Pinidae</taxon>
        <taxon>Conifers II</taxon>
        <taxon>Cupressales</taxon>
        <taxon>Taxaceae</taxon>
        <taxon>Taxus</taxon>
    </lineage>
</organism>
<evidence type="ECO:0000256" key="2">
    <source>
        <dbReference type="ARBA" id="ARBA00007635"/>
    </source>
</evidence>
<protein>
    <recommendedName>
        <fullName evidence="8">EamA domain-containing protein</fullName>
    </recommendedName>
</protein>
<evidence type="ECO:0000256" key="5">
    <source>
        <dbReference type="ARBA" id="ARBA00023136"/>
    </source>
</evidence>
<dbReference type="InterPro" id="IPR000620">
    <property type="entry name" value="EamA_dom"/>
</dbReference>
<keyword evidence="10" id="KW-1185">Reference proteome</keyword>
<evidence type="ECO:0000256" key="3">
    <source>
        <dbReference type="ARBA" id="ARBA00022692"/>
    </source>
</evidence>
<feature type="compositionally biased region" description="Polar residues" evidence="6">
    <location>
        <begin position="70"/>
        <end position="94"/>
    </location>
</feature>
<comment type="caution">
    <text evidence="9">The sequence shown here is derived from an EMBL/GenBank/DDBJ whole genome shotgun (WGS) entry which is preliminary data.</text>
</comment>
<keyword evidence="3 7" id="KW-0812">Transmembrane</keyword>
<gene>
    <name evidence="9" type="ORF">KI387_034219</name>
</gene>
<keyword evidence="5 7" id="KW-0472">Membrane</keyword>
<dbReference type="SUPFAM" id="SSF103481">
    <property type="entry name" value="Multidrug resistance efflux transporter EmrE"/>
    <property type="match status" value="1"/>
</dbReference>
<comment type="similarity">
    <text evidence="2">Belongs to the drug/metabolite transporter (DMT) superfamily. Plant drug/metabolite exporter (P-DME) (TC 2.A.7.4) family.</text>
</comment>
<evidence type="ECO:0000313" key="10">
    <source>
        <dbReference type="Proteomes" id="UP000824469"/>
    </source>
</evidence>
<feature type="transmembrane region" description="Helical" evidence="7">
    <location>
        <begin position="204"/>
        <end position="222"/>
    </location>
</feature>
<keyword evidence="4 7" id="KW-1133">Transmembrane helix</keyword>
<dbReference type="PANTHER" id="PTHR32322">
    <property type="entry name" value="INNER MEMBRANE TRANSPORTER"/>
    <property type="match status" value="1"/>
</dbReference>
<dbReference type="PANTHER" id="PTHR32322:SF2">
    <property type="entry name" value="EAMA DOMAIN-CONTAINING PROTEIN"/>
    <property type="match status" value="1"/>
</dbReference>
<dbReference type="GO" id="GO:0016020">
    <property type="term" value="C:membrane"/>
    <property type="evidence" value="ECO:0007669"/>
    <property type="project" value="UniProtKB-SubCell"/>
</dbReference>
<feature type="region of interest" description="Disordered" evidence="6">
    <location>
        <begin position="70"/>
        <end position="96"/>
    </location>
</feature>
<dbReference type="Pfam" id="PF00892">
    <property type="entry name" value="EamA"/>
    <property type="match status" value="1"/>
</dbReference>
<dbReference type="GO" id="GO:0009507">
    <property type="term" value="C:chloroplast"/>
    <property type="evidence" value="ECO:0007669"/>
    <property type="project" value="TreeGrafter"/>
</dbReference>
<accession>A0AA38BWS4</accession>
<dbReference type="EMBL" id="JAHRHJ020003813">
    <property type="protein sequence ID" value="KAH9290102.1"/>
    <property type="molecule type" value="Genomic_DNA"/>
</dbReference>
<feature type="transmembrane region" description="Helical" evidence="7">
    <location>
        <begin position="135"/>
        <end position="160"/>
    </location>
</feature>
<feature type="transmembrane region" description="Helical" evidence="7">
    <location>
        <begin position="172"/>
        <end position="192"/>
    </location>
</feature>
<dbReference type="Proteomes" id="UP000824469">
    <property type="component" value="Unassembled WGS sequence"/>
</dbReference>
<reference evidence="9 10" key="1">
    <citation type="journal article" date="2021" name="Nat. Plants">
        <title>The Taxus genome provides insights into paclitaxel biosynthesis.</title>
        <authorList>
            <person name="Xiong X."/>
            <person name="Gou J."/>
            <person name="Liao Q."/>
            <person name="Li Y."/>
            <person name="Zhou Q."/>
            <person name="Bi G."/>
            <person name="Li C."/>
            <person name="Du R."/>
            <person name="Wang X."/>
            <person name="Sun T."/>
            <person name="Guo L."/>
            <person name="Liang H."/>
            <person name="Lu P."/>
            <person name="Wu Y."/>
            <person name="Zhang Z."/>
            <person name="Ro D.K."/>
            <person name="Shang Y."/>
            <person name="Huang S."/>
            <person name="Yan J."/>
        </authorList>
    </citation>
    <scope>NUCLEOTIDE SEQUENCE [LARGE SCALE GENOMIC DNA]</scope>
    <source>
        <strain evidence="9">Ta-2019</strain>
    </source>
</reference>
<dbReference type="InterPro" id="IPR037185">
    <property type="entry name" value="EmrE-like"/>
</dbReference>
<proteinExistence type="inferred from homology"/>
<evidence type="ECO:0000256" key="4">
    <source>
        <dbReference type="ARBA" id="ARBA00022989"/>
    </source>
</evidence>
<evidence type="ECO:0000256" key="1">
    <source>
        <dbReference type="ARBA" id="ARBA00004141"/>
    </source>
</evidence>
<comment type="subcellular location">
    <subcellularLocation>
        <location evidence="1">Membrane</location>
        <topology evidence="1">Multi-pass membrane protein</topology>
    </subcellularLocation>
</comment>
<evidence type="ECO:0000256" key="7">
    <source>
        <dbReference type="SAM" id="Phobius"/>
    </source>
</evidence>
<dbReference type="InterPro" id="IPR050638">
    <property type="entry name" value="AA-Vitamin_Transporters"/>
</dbReference>
<evidence type="ECO:0000259" key="8">
    <source>
        <dbReference type="Pfam" id="PF00892"/>
    </source>
</evidence>
<feature type="domain" description="EamA" evidence="8">
    <location>
        <begin position="146"/>
        <end position="275"/>
    </location>
</feature>
<evidence type="ECO:0000256" key="6">
    <source>
        <dbReference type="SAM" id="MobiDB-lite"/>
    </source>
</evidence>